<dbReference type="Pfam" id="PF17912">
    <property type="entry name" value="OB_MalK"/>
    <property type="match status" value="1"/>
</dbReference>
<dbReference type="FunFam" id="3.40.50.300:FF:000042">
    <property type="entry name" value="Maltose/maltodextrin ABC transporter, ATP-binding protein"/>
    <property type="match status" value="1"/>
</dbReference>
<evidence type="ECO:0000256" key="2">
    <source>
        <dbReference type="ARBA" id="ARBA00022448"/>
    </source>
</evidence>
<evidence type="ECO:0000256" key="7">
    <source>
        <dbReference type="ARBA" id="ARBA00063658"/>
    </source>
</evidence>
<comment type="function">
    <text evidence="6">Part of the ABC transporter complex LpqY-SugA-SugB-SugC, which is highly specific for uptake of trehalose. Involved in the recycling of extracellular trehalose released from trehalose-containing molecules synthesized by M.tuberculosis. Trehalose uptake is essential for virulence. Responsible for energy coupling to the transport system.</text>
</comment>
<dbReference type="InterPro" id="IPR012340">
    <property type="entry name" value="NA-bd_OB-fold"/>
</dbReference>
<dbReference type="InterPro" id="IPR027417">
    <property type="entry name" value="P-loop_NTPase"/>
</dbReference>
<dbReference type="GO" id="GO:0016887">
    <property type="term" value="F:ATP hydrolysis activity"/>
    <property type="evidence" value="ECO:0007669"/>
    <property type="project" value="InterPro"/>
</dbReference>
<keyword evidence="2" id="KW-0813">Transport</keyword>
<dbReference type="PROSITE" id="PS50893">
    <property type="entry name" value="ABC_TRANSPORTER_2"/>
    <property type="match status" value="1"/>
</dbReference>
<evidence type="ECO:0000259" key="12">
    <source>
        <dbReference type="PROSITE" id="PS50893"/>
    </source>
</evidence>
<dbReference type="Proteomes" id="UP000320095">
    <property type="component" value="Unassembled WGS sequence"/>
</dbReference>
<evidence type="ECO:0000313" key="14">
    <source>
        <dbReference type="Proteomes" id="UP000320095"/>
    </source>
</evidence>
<comment type="subunit">
    <text evidence="7">Monomer. Homodimerizes in the presence of ATP. The complex is composed of two ATP-binding proteins (SugC), two transmembrane proteins (SugA and SugB) and a solute-binding protein (LpqY).</text>
</comment>
<dbReference type="SUPFAM" id="SSF52540">
    <property type="entry name" value="P-loop containing nucleoside triphosphate hydrolases"/>
    <property type="match status" value="1"/>
</dbReference>
<dbReference type="PANTHER" id="PTHR43875:SF1">
    <property type="entry name" value="OSMOPROTECTIVE COMPOUNDS UPTAKE ATP-BINDING PROTEIN GGTA"/>
    <property type="match status" value="1"/>
</dbReference>
<evidence type="ECO:0000256" key="3">
    <source>
        <dbReference type="ARBA" id="ARBA00022741"/>
    </source>
</evidence>
<evidence type="ECO:0000256" key="6">
    <source>
        <dbReference type="ARBA" id="ARBA00056091"/>
    </source>
</evidence>
<dbReference type="OrthoDB" id="9802264at2"/>
<evidence type="ECO:0000256" key="8">
    <source>
        <dbReference type="ARBA" id="ARBA00072105"/>
    </source>
</evidence>
<evidence type="ECO:0000256" key="1">
    <source>
        <dbReference type="ARBA" id="ARBA00004515"/>
    </source>
</evidence>
<dbReference type="AlphaFoldDB" id="A0A502E2E5"/>
<dbReference type="InterPro" id="IPR015855">
    <property type="entry name" value="ABC_transpr_MalK-like"/>
</dbReference>
<dbReference type="CDD" id="cd03301">
    <property type="entry name" value="ABC_MalK_N"/>
    <property type="match status" value="1"/>
</dbReference>
<dbReference type="InterPro" id="IPR047641">
    <property type="entry name" value="ABC_transpr_MalK/UgpC-like"/>
</dbReference>
<evidence type="ECO:0000256" key="9">
    <source>
        <dbReference type="ARBA" id="ARBA00080647"/>
    </source>
</evidence>
<feature type="compositionally biased region" description="Polar residues" evidence="11">
    <location>
        <begin position="355"/>
        <end position="366"/>
    </location>
</feature>
<dbReference type="Gene3D" id="2.40.50.140">
    <property type="entry name" value="Nucleic acid-binding proteins"/>
    <property type="match status" value="1"/>
</dbReference>
<comment type="caution">
    <text evidence="13">The sequence shown here is derived from an EMBL/GenBank/DDBJ whole genome shotgun (WGS) entry which is preliminary data.</text>
</comment>
<keyword evidence="14" id="KW-1185">Reference proteome</keyword>
<keyword evidence="4 13" id="KW-0067">ATP-binding</keyword>
<protein>
    <recommendedName>
        <fullName evidence="8">Trehalose import ATP-binding protein SugC</fullName>
    </recommendedName>
    <alternativeName>
        <fullName evidence="10">Nucleotide-binding domain of SugABC transporter</fullName>
    </alternativeName>
    <alternativeName>
        <fullName evidence="9">SugABC transporter ATPase SugC</fullName>
    </alternativeName>
</protein>
<evidence type="ECO:0000256" key="10">
    <source>
        <dbReference type="ARBA" id="ARBA00082626"/>
    </source>
</evidence>
<keyword evidence="3" id="KW-0547">Nucleotide-binding</keyword>
<evidence type="ECO:0000256" key="11">
    <source>
        <dbReference type="SAM" id="MobiDB-lite"/>
    </source>
</evidence>
<dbReference type="InterPro" id="IPR003593">
    <property type="entry name" value="AAA+_ATPase"/>
</dbReference>
<feature type="region of interest" description="Disordered" evidence="11">
    <location>
        <begin position="347"/>
        <end position="366"/>
    </location>
</feature>
<name>A0A502E2E5_9MYCO</name>
<evidence type="ECO:0000256" key="5">
    <source>
        <dbReference type="ARBA" id="ARBA00050305"/>
    </source>
</evidence>
<dbReference type="GO" id="GO:0140359">
    <property type="term" value="F:ABC-type transporter activity"/>
    <property type="evidence" value="ECO:0007669"/>
    <property type="project" value="InterPro"/>
</dbReference>
<evidence type="ECO:0000256" key="4">
    <source>
        <dbReference type="ARBA" id="ARBA00022840"/>
    </source>
</evidence>
<comment type="subcellular location">
    <subcellularLocation>
        <location evidence="1">Cell inner membrane</location>
        <topology evidence="1">Peripheral membrane protein</topology>
        <orientation evidence="1">Cytoplasmic side</orientation>
    </subcellularLocation>
</comment>
<dbReference type="PANTHER" id="PTHR43875">
    <property type="entry name" value="MALTODEXTRIN IMPORT ATP-BINDING PROTEIN MSMX"/>
    <property type="match status" value="1"/>
</dbReference>
<dbReference type="PROSITE" id="PS00211">
    <property type="entry name" value="ABC_TRANSPORTER_1"/>
    <property type="match status" value="1"/>
</dbReference>
<dbReference type="InterPro" id="IPR008995">
    <property type="entry name" value="Mo/tungstate-bd_C_term_dom"/>
</dbReference>
<proteinExistence type="predicted"/>
<sequence length="366" mass="39298">MAIVRFSNVNKAYGSVSVVSDLNLELLDGSFTVLVGPSGCGKSTSLRMLAGLESVTSGTIAIGDRDVTHLQPRDRDVAMVFQNYALYPHLSVRENIAFPLRAAKEPRSDALKRADAVAESLGLSKLLARKPKDLSGGQQQRVAIGRAIIREPSVFLFDEPLSNLDAKLRVETRTELLQIQRGLGITCLYVTHDQEEAMTLSDRMVVMRDGRAVQVGTPLEVYDAPLDTFVAAFVGSPKMNLVDGELTGETFILPNGFTVAVAQKIARGAVTLGVRPDDLVPAVTDEGDATVKLIELLGPRAIVTIDARGVELTSVVESSRMSGITEGARVSLSARPGTVHLFDNHTGQRIAGAGQESTNDGNRVHR</sequence>
<dbReference type="InterPro" id="IPR017871">
    <property type="entry name" value="ABC_transporter-like_CS"/>
</dbReference>
<organism evidence="13 14">
    <name type="scientific">Mycolicibacterium hodleri</name>
    <dbReference type="NCBI Taxonomy" id="49897"/>
    <lineage>
        <taxon>Bacteria</taxon>
        <taxon>Bacillati</taxon>
        <taxon>Actinomycetota</taxon>
        <taxon>Actinomycetes</taxon>
        <taxon>Mycobacteriales</taxon>
        <taxon>Mycobacteriaceae</taxon>
        <taxon>Mycolicibacterium</taxon>
    </lineage>
</organism>
<dbReference type="RefSeq" id="WP_140696055.1">
    <property type="nucleotide sequence ID" value="NZ_RCZG01000011.1"/>
</dbReference>
<evidence type="ECO:0000313" key="13">
    <source>
        <dbReference type="EMBL" id="TPG31763.1"/>
    </source>
</evidence>
<dbReference type="GO" id="GO:0008643">
    <property type="term" value="P:carbohydrate transport"/>
    <property type="evidence" value="ECO:0007669"/>
    <property type="project" value="InterPro"/>
</dbReference>
<dbReference type="InterPro" id="IPR040582">
    <property type="entry name" value="OB_MalK-like"/>
</dbReference>
<feature type="domain" description="ABC transporter" evidence="12">
    <location>
        <begin position="4"/>
        <end position="234"/>
    </location>
</feature>
<dbReference type="Gene3D" id="2.40.50.100">
    <property type="match status" value="1"/>
</dbReference>
<dbReference type="GO" id="GO:0005524">
    <property type="term" value="F:ATP binding"/>
    <property type="evidence" value="ECO:0007669"/>
    <property type="project" value="UniProtKB-KW"/>
</dbReference>
<dbReference type="SUPFAM" id="SSF50331">
    <property type="entry name" value="MOP-like"/>
    <property type="match status" value="1"/>
</dbReference>
<dbReference type="EMBL" id="RCZG01000011">
    <property type="protein sequence ID" value="TPG31763.1"/>
    <property type="molecule type" value="Genomic_DNA"/>
</dbReference>
<dbReference type="SMART" id="SM00382">
    <property type="entry name" value="AAA"/>
    <property type="match status" value="1"/>
</dbReference>
<dbReference type="Gene3D" id="3.40.50.300">
    <property type="entry name" value="P-loop containing nucleotide triphosphate hydrolases"/>
    <property type="match status" value="1"/>
</dbReference>
<dbReference type="NCBIfam" id="NF008653">
    <property type="entry name" value="PRK11650.1"/>
    <property type="match status" value="1"/>
</dbReference>
<accession>A0A502E2E5</accession>
<gene>
    <name evidence="13" type="ORF">EAH80_22860</name>
</gene>
<dbReference type="GO" id="GO:0055052">
    <property type="term" value="C:ATP-binding cassette (ABC) transporter complex, substrate-binding subunit-containing"/>
    <property type="evidence" value="ECO:0007669"/>
    <property type="project" value="TreeGrafter"/>
</dbReference>
<reference evidence="13 14" key="1">
    <citation type="journal article" date="2019" name="Environ. Microbiol.">
        <title>Species interactions and distinct microbial communities in high Arctic permafrost affected cryosols are associated with the CH4 and CO2 gas fluxes.</title>
        <authorList>
            <person name="Altshuler I."/>
            <person name="Hamel J."/>
            <person name="Turney S."/>
            <person name="Magnuson E."/>
            <person name="Levesque R."/>
            <person name="Greer C."/>
            <person name="Whyte L.G."/>
        </authorList>
    </citation>
    <scope>NUCLEOTIDE SEQUENCE [LARGE SCALE GENOMIC DNA]</scope>
    <source>
        <strain evidence="13 14">S5.20</strain>
    </source>
</reference>
<comment type="catalytic activity">
    <reaction evidence="5">
        <text>alpha,alpha-trehalose(out) + ATP + H2O = alpha,alpha-trehalose(in) + ADP + phosphate + H(+)</text>
        <dbReference type="Rhea" id="RHEA:75203"/>
        <dbReference type="ChEBI" id="CHEBI:15377"/>
        <dbReference type="ChEBI" id="CHEBI:15378"/>
        <dbReference type="ChEBI" id="CHEBI:16551"/>
        <dbReference type="ChEBI" id="CHEBI:30616"/>
        <dbReference type="ChEBI" id="CHEBI:43474"/>
        <dbReference type="ChEBI" id="CHEBI:456216"/>
    </reaction>
</comment>
<dbReference type="InterPro" id="IPR003439">
    <property type="entry name" value="ABC_transporter-like_ATP-bd"/>
</dbReference>
<dbReference type="Pfam" id="PF00005">
    <property type="entry name" value="ABC_tran"/>
    <property type="match status" value="1"/>
</dbReference>